<dbReference type="AlphaFoldDB" id="A0A9X0AI64"/>
<name>A0A9X0AI64_9HELO</name>
<proteinExistence type="predicted"/>
<reference evidence="2" key="1">
    <citation type="submission" date="2022-11" db="EMBL/GenBank/DDBJ databases">
        <title>Genome Resource of Sclerotinia nivalis Strain SnTB1, a Plant Pathogen Isolated from American Ginseng.</title>
        <authorList>
            <person name="Fan S."/>
        </authorList>
    </citation>
    <scope>NUCLEOTIDE SEQUENCE</scope>
    <source>
        <strain evidence="2">SnTB1</strain>
    </source>
</reference>
<keyword evidence="3" id="KW-1185">Reference proteome</keyword>
<organism evidence="2 3">
    <name type="scientific">Sclerotinia nivalis</name>
    <dbReference type="NCBI Taxonomy" id="352851"/>
    <lineage>
        <taxon>Eukaryota</taxon>
        <taxon>Fungi</taxon>
        <taxon>Dikarya</taxon>
        <taxon>Ascomycota</taxon>
        <taxon>Pezizomycotina</taxon>
        <taxon>Leotiomycetes</taxon>
        <taxon>Helotiales</taxon>
        <taxon>Sclerotiniaceae</taxon>
        <taxon>Sclerotinia</taxon>
    </lineage>
</organism>
<feature type="region of interest" description="Disordered" evidence="1">
    <location>
        <begin position="96"/>
        <end position="118"/>
    </location>
</feature>
<protein>
    <submittedName>
        <fullName evidence="2">Uncharacterized protein</fullName>
    </submittedName>
</protein>
<comment type="caution">
    <text evidence="2">The sequence shown here is derived from an EMBL/GenBank/DDBJ whole genome shotgun (WGS) entry which is preliminary data.</text>
</comment>
<dbReference type="EMBL" id="JAPEIS010000012">
    <property type="protein sequence ID" value="KAJ8061408.1"/>
    <property type="molecule type" value="Genomic_DNA"/>
</dbReference>
<evidence type="ECO:0000313" key="2">
    <source>
        <dbReference type="EMBL" id="KAJ8061408.1"/>
    </source>
</evidence>
<gene>
    <name evidence="2" type="ORF">OCU04_010464</name>
</gene>
<evidence type="ECO:0000313" key="3">
    <source>
        <dbReference type="Proteomes" id="UP001152300"/>
    </source>
</evidence>
<accession>A0A9X0AI64</accession>
<evidence type="ECO:0000256" key="1">
    <source>
        <dbReference type="SAM" id="MobiDB-lite"/>
    </source>
</evidence>
<sequence length="179" mass="20281">MRGDQSLFANYETTKKRLEVLQDKDFEYQEFPENDVTFGWEIVNLAGAEFATRTAFCIPKRSKGKGVERSIAEPSEDRSETFDFDRESARELSMQLAGLQKGPKKSIRKRKDFSSGASQGFKRSVLSIRYSNHLQSIQKKPKAKPATKRPKTIATGSTFPVQKANIDFGKPVYSTNLIF</sequence>
<feature type="compositionally biased region" description="Basic residues" evidence="1">
    <location>
        <begin position="102"/>
        <end position="111"/>
    </location>
</feature>
<dbReference type="Proteomes" id="UP001152300">
    <property type="component" value="Unassembled WGS sequence"/>
</dbReference>